<keyword evidence="2" id="KW-1185">Reference proteome</keyword>
<gene>
    <name evidence="1" type="ORF">SVXNc_0309</name>
</gene>
<protein>
    <submittedName>
        <fullName evidence="1">Uncharacterized protein</fullName>
    </submittedName>
</protein>
<dbReference type="GeneID" id="90589745"/>
<organism evidence="1 2">
    <name type="scientific">Candidatus Nanohalococcus occultus</name>
    <dbReference type="NCBI Taxonomy" id="2978047"/>
    <lineage>
        <taxon>Archaea</taxon>
        <taxon>Candidatus Nanohalarchaeota</taxon>
        <taxon>Candidatus Nanohalarchaeota incertae sedis</taxon>
        <taxon>Candidatus Nanohalococcus</taxon>
    </lineage>
</organism>
<proteinExistence type="predicted"/>
<dbReference type="EMBL" id="CP104395">
    <property type="protein sequence ID" value="WEL19336.1"/>
    <property type="molecule type" value="Genomic_DNA"/>
</dbReference>
<accession>A0ABY8CDN2</accession>
<evidence type="ECO:0000313" key="2">
    <source>
        <dbReference type="Proteomes" id="UP001218034"/>
    </source>
</evidence>
<dbReference type="RefSeq" id="WP_347722208.1">
    <property type="nucleotide sequence ID" value="NZ_CP104395.1"/>
</dbReference>
<dbReference type="Proteomes" id="UP001218034">
    <property type="component" value="Chromosome"/>
</dbReference>
<name>A0ABY8CDN2_9ARCH</name>
<reference evidence="1 2" key="1">
    <citation type="submission" date="2022-09" db="EMBL/GenBank/DDBJ databases">
        <title>Xylan utilization by haloarchaea-nanohaloarchaea associations.</title>
        <authorList>
            <person name="Yakimov M."/>
        </authorList>
    </citation>
    <scope>NUCLEOTIDE SEQUENCE [LARGE SCALE GENOMIC DNA]</scope>
    <source>
        <strain evidence="1 2">SVXNc</strain>
    </source>
</reference>
<sequence length="81" mass="9294">MSEVKRRLDEAAVARHLSEFTFGDAQNLLGERSETKRTLNRMKRKGAVYEVEGKEAVIYKVDEESAREVYGSILDHVDYSD</sequence>
<evidence type="ECO:0000313" key="1">
    <source>
        <dbReference type="EMBL" id="WEL19336.1"/>
    </source>
</evidence>